<dbReference type="InterPro" id="IPR011333">
    <property type="entry name" value="SKP1/BTB/POZ_sf"/>
</dbReference>
<evidence type="ECO:0000259" key="2">
    <source>
        <dbReference type="PROSITE" id="PS50097"/>
    </source>
</evidence>
<keyword evidence="3" id="KW-1185">Reference proteome</keyword>
<proteinExistence type="predicted"/>
<dbReference type="CDD" id="cd18186">
    <property type="entry name" value="BTB_POZ_ZBTB_KLHL-like"/>
    <property type="match status" value="1"/>
</dbReference>
<dbReference type="PANTHER" id="PTHR24410:SF23">
    <property type="entry name" value="BTB DOMAIN-CONTAINING PROTEIN-RELATED"/>
    <property type="match status" value="1"/>
</dbReference>
<sequence length="364" mass="39863">MVGVKVFSSSVPQETETKQKQLVTFDGDGMQRVSTEVEVSVPSGVLKDCKRSRSNVVNPVAVSVDGLQLEVSVNIKRDDEKKLTITLDLTGVPVPNEVLVDGDVLKYVKPRKDDESSESEEDSYDTEDDVPGAKRKVRKFSVKQTGNGRLVRMLLSDAYAVTARLTVTHVRSLGACLHVVRGMGELCDVVLRAAGRDFPAHKVVLSAASPVFLRMFTGDFVEGPGGAGEGSATATASQARVVEIKEVFSAAAFEKLLEFLYTGSVADFSDLEVELLGLADRYIVEKLREACIERLMEVDKERVVATLRAAVEWPFVPKEVRLETTRALLNDWEELTATAAWKAFRTAHPVAAALLGDAWEVYEN</sequence>
<accession>A0A6P8YZD2</accession>
<gene>
    <name evidence="4" type="primary">LOC117646290</name>
</gene>
<dbReference type="GeneID" id="117646290"/>
<protein>
    <submittedName>
        <fullName evidence="4">Speckle-type POZ protein-like isoform X3</fullName>
    </submittedName>
</protein>
<organism evidence="4">
    <name type="scientific">Thrips palmi</name>
    <name type="common">Melon thrips</name>
    <dbReference type="NCBI Taxonomy" id="161013"/>
    <lineage>
        <taxon>Eukaryota</taxon>
        <taxon>Metazoa</taxon>
        <taxon>Ecdysozoa</taxon>
        <taxon>Arthropoda</taxon>
        <taxon>Hexapoda</taxon>
        <taxon>Insecta</taxon>
        <taxon>Pterygota</taxon>
        <taxon>Neoptera</taxon>
        <taxon>Paraneoptera</taxon>
        <taxon>Thysanoptera</taxon>
        <taxon>Terebrantia</taxon>
        <taxon>Thripoidea</taxon>
        <taxon>Thripidae</taxon>
        <taxon>Thrips</taxon>
    </lineage>
</organism>
<evidence type="ECO:0000313" key="3">
    <source>
        <dbReference type="Proteomes" id="UP000515158"/>
    </source>
</evidence>
<dbReference type="InParanoid" id="A0A6P8YZD2"/>
<dbReference type="SUPFAM" id="SSF54695">
    <property type="entry name" value="POZ domain"/>
    <property type="match status" value="1"/>
</dbReference>
<dbReference type="PROSITE" id="PS50097">
    <property type="entry name" value="BTB"/>
    <property type="match status" value="1"/>
</dbReference>
<dbReference type="InterPro" id="IPR051481">
    <property type="entry name" value="BTB-POZ/Galectin-3-binding"/>
</dbReference>
<evidence type="ECO:0000313" key="4">
    <source>
        <dbReference type="RefSeq" id="XP_034243025.1"/>
    </source>
</evidence>
<dbReference type="PANTHER" id="PTHR24410">
    <property type="entry name" value="HL07962P-RELATED"/>
    <property type="match status" value="1"/>
</dbReference>
<evidence type="ECO:0000256" key="1">
    <source>
        <dbReference type="SAM" id="MobiDB-lite"/>
    </source>
</evidence>
<feature type="compositionally biased region" description="Acidic residues" evidence="1">
    <location>
        <begin position="115"/>
        <end position="130"/>
    </location>
</feature>
<dbReference type="Gene3D" id="3.30.710.10">
    <property type="entry name" value="Potassium Channel Kv1.1, Chain A"/>
    <property type="match status" value="1"/>
</dbReference>
<dbReference type="AlphaFoldDB" id="A0A6P8YZD2"/>
<dbReference type="SMART" id="SM00225">
    <property type="entry name" value="BTB"/>
    <property type="match status" value="1"/>
</dbReference>
<reference evidence="4" key="1">
    <citation type="submission" date="2025-08" db="UniProtKB">
        <authorList>
            <consortium name="RefSeq"/>
        </authorList>
    </citation>
    <scope>IDENTIFICATION</scope>
    <source>
        <tissue evidence="4">Total insect</tissue>
    </source>
</reference>
<name>A0A6P8YZD2_THRPL</name>
<dbReference type="OrthoDB" id="684045at2759"/>
<dbReference type="Pfam" id="PF00651">
    <property type="entry name" value="BTB"/>
    <property type="match status" value="1"/>
</dbReference>
<dbReference type="RefSeq" id="XP_034243025.1">
    <property type="nucleotide sequence ID" value="XM_034387134.1"/>
</dbReference>
<feature type="region of interest" description="Disordered" evidence="1">
    <location>
        <begin position="110"/>
        <end position="130"/>
    </location>
</feature>
<dbReference type="InterPro" id="IPR000210">
    <property type="entry name" value="BTB/POZ_dom"/>
</dbReference>
<feature type="domain" description="BTB" evidence="2">
    <location>
        <begin position="187"/>
        <end position="265"/>
    </location>
</feature>
<dbReference type="Proteomes" id="UP000515158">
    <property type="component" value="Unplaced"/>
</dbReference>